<dbReference type="InterPro" id="IPR036020">
    <property type="entry name" value="WW_dom_sf"/>
</dbReference>
<sequence>MIMADNNDDHSKKSTIDVIDGDDKSNSNKQINYENPNYRKLYAKLSINQMMIGGDDHENNEKSINQTESNPFSYDDDDDDDEDDSLDDEEEDDDDEYEDLSSENDENVKQNLLTKEKEKEKSKDSNSNSNSQQQTFDLPDGWERHEDELGSYFWHIPTGTIQRERPYLNTLDKSMIRSDSLVFLDKSAIINIGDYNLSEDLIEEENPLAESKESNQNDDDDDDYHQENEHREQKKSLINRKKIIANMKLTFPETDDDDDDDDPDSLSIENELTFIVHSLGWLDVDESQINSQTGSTVIKRCIYELTTRAENAARCWGPNETQSLILKINSERISLLEPTTSTTLSIQLIREIRMWAVDDNNNFAYVVKDRKNGKPGTVKCHIFHCDDDNDDNMDTTNASNQSSQTAQRLALYLKNALIQIKNRNHNQESNDRPDQLLLKSSNQHPNHQFNSKMENFEFPTPIEEPKKQIHALYIGFIPVSKPMGIEILNMAIEEIINTLRCCSLTNDYSNENELMRPVMITISPSNLIVECQQTGCTLVECRVRYLSFLGISLDNIKRCGFIMQVNENEFVCHCFQVEPSAGALCKLIEAACKLRYQKCLDAHSNKQKQQPTAKSTKNKITSPTTTSTSTLTNSSPVAALKSSISGVFSKILNKTSTTAAAAATSSNSLDC</sequence>
<evidence type="ECO:0000313" key="5">
    <source>
        <dbReference type="Proteomes" id="UP000515146"/>
    </source>
</evidence>
<dbReference type="GO" id="GO:0006355">
    <property type="term" value="P:regulation of DNA-templated transcription"/>
    <property type="evidence" value="ECO:0007669"/>
    <property type="project" value="TreeGrafter"/>
</dbReference>
<dbReference type="SMART" id="SM00462">
    <property type="entry name" value="PTB"/>
    <property type="match status" value="2"/>
</dbReference>
<dbReference type="PANTHER" id="PTHR14058:SF8">
    <property type="entry name" value="PROTEIN FE65 HOMOLOG"/>
    <property type="match status" value="1"/>
</dbReference>
<evidence type="ECO:0000313" key="6">
    <source>
        <dbReference type="RefSeq" id="XP_027201599.1"/>
    </source>
</evidence>
<feature type="region of interest" description="Disordered" evidence="2">
    <location>
        <begin position="1"/>
        <end position="38"/>
    </location>
</feature>
<feature type="compositionally biased region" description="Basic and acidic residues" evidence="2">
    <location>
        <begin position="225"/>
        <end position="235"/>
    </location>
</feature>
<keyword evidence="1" id="KW-0677">Repeat</keyword>
<dbReference type="CDD" id="cd00201">
    <property type="entry name" value="WW"/>
    <property type="match status" value="1"/>
</dbReference>
<feature type="compositionally biased region" description="Low complexity" evidence="2">
    <location>
        <begin position="618"/>
        <end position="633"/>
    </location>
</feature>
<dbReference type="Pfam" id="PF00640">
    <property type="entry name" value="PID"/>
    <property type="match status" value="2"/>
</dbReference>
<evidence type="ECO:0000313" key="7">
    <source>
        <dbReference type="RefSeq" id="XP_027201600.1"/>
    </source>
</evidence>
<evidence type="ECO:0000259" key="3">
    <source>
        <dbReference type="PROSITE" id="PS01179"/>
    </source>
</evidence>
<feature type="region of interest" description="Disordered" evidence="2">
    <location>
        <begin position="609"/>
        <end position="633"/>
    </location>
</feature>
<dbReference type="GO" id="GO:0001540">
    <property type="term" value="F:amyloid-beta binding"/>
    <property type="evidence" value="ECO:0007669"/>
    <property type="project" value="InterPro"/>
</dbReference>
<dbReference type="CDD" id="cd01271">
    <property type="entry name" value="PTB2_Fe65"/>
    <property type="match status" value="1"/>
</dbReference>
<dbReference type="OrthoDB" id="5969782at2759"/>
<dbReference type="RefSeq" id="XP_027201600.1">
    <property type="nucleotide sequence ID" value="XM_027345799.1"/>
</dbReference>
<proteinExistence type="predicted"/>
<dbReference type="Gene3D" id="2.30.29.30">
    <property type="entry name" value="Pleckstrin-homology domain (PH domain)/Phosphotyrosine-binding domain (PTB)"/>
    <property type="match status" value="2"/>
</dbReference>
<dbReference type="AlphaFoldDB" id="A0A6P6YAI0"/>
<dbReference type="KEGG" id="dpte:113795602"/>
<protein>
    <submittedName>
        <fullName evidence="6 7">Amyloid-beta A4 precursor protein-binding family B member 1-like</fullName>
    </submittedName>
</protein>
<feature type="domain" description="PID" evidence="3">
    <location>
        <begin position="471"/>
        <end position="602"/>
    </location>
</feature>
<dbReference type="SUPFAM" id="SSF51045">
    <property type="entry name" value="WW domain"/>
    <property type="match status" value="1"/>
</dbReference>
<feature type="compositionally biased region" description="Polar residues" evidence="2">
    <location>
        <begin position="62"/>
        <end position="72"/>
    </location>
</feature>
<dbReference type="PROSITE" id="PS50020">
    <property type="entry name" value="WW_DOMAIN_2"/>
    <property type="match status" value="1"/>
</dbReference>
<dbReference type="OMA" id="FRCDISA"/>
<feature type="domain" description="PID" evidence="3">
    <location>
        <begin position="274"/>
        <end position="417"/>
    </location>
</feature>
<organism evidence="5 6">
    <name type="scientific">Dermatophagoides pteronyssinus</name>
    <name type="common">European house dust mite</name>
    <dbReference type="NCBI Taxonomy" id="6956"/>
    <lineage>
        <taxon>Eukaryota</taxon>
        <taxon>Metazoa</taxon>
        <taxon>Ecdysozoa</taxon>
        <taxon>Arthropoda</taxon>
        <taxon>Chelicerata</taxon>
        <taxon>Arachnida</taxon>
        <taxon>Acari</taxon>
        <taxon>Acariformes</taxon>
        <taxon>Sarcoptiformes</taxon>
        <taxon>Astigmata</taxon>
        <taxon>Psoroptidia</taxon>
        <taxon>Analgoidea</taxon>
        <taxon>Pyroglyphidae</taxon>
        <taxon>Dermatophagoidinae</taxon>
        <taxon>Dermatophagoides</taxon>
    </lineage>
</organism>
<dbReference type="Gene3D" id="2.20.70.10">
    <property type="match status" value="1"/>
</dbReference>
<dbReference type="GO" id="GO:0005634">
    <property type="term" value="C:nucleus"/>
    <property type="evidence" value="ECO:0007669"/>
    <property type="project" value="TreeGrafter"/>
</dbReference>
<evidence type="ECO:0000256" key="2">
    <source>
        <dbReference type="SAM" id="MobiDB-lite"/>
    </source>
</evidence>
<dbReference type="InterPro" id="IPR006020">
    <property type="entry name" value="PTB/PI_dom"/>
</dbReference>
<feature type="compositionally biased region" description="Basic and acidic residues" evidence="2">
    <location>
        <begin position="7"/>
        <end position="26"/>
    </location>
</feature>
<dbReference type="FunFam" id="2.30.29.30:FF:000034">
    <property type="entry name" value="amyloid beta A4 precursor protein-binding family B member 2"/>
    <property type="match status" value="1"/>
</dbReference>
<dbReference type="InterPro" id="IPR011993">
    <property type="entry name" value="PH-like_dom_sf"/>
</dbReference>
<reference evidence="6 7" key="1">
    <citation type="submission" date="2025-04" db="UniProtKB">
        <authorList>
            <consortium name="RefSeq"/>
        </authorList>
    </citation>
    <scope>IDENTIFICATION</scope>
    <source>
        <strain evidence="6 7">Airmid</strain>
    </source>
</reference>
<gene>
    <name evidence="6 7" type="primary">LOC113795602</name>
</gene>
<dbReference type="PANTHER" id="PTHR14058">
    <property type="entry name" value="AMYLOID BETA A4 PRECURSOR PROTEIN-BINDING FAMILY B"/>
    <property type="match status" value="1"/>
</dbReference>
<evidence type="ECO:0000256" key="1">
    <source>
        <dbReference type="ARBA" id="ARBA00022737"/>
    </source>
</evidence>
<accession>A0A6P6YAI0</accession>
<dbReference type="Proteomes" id="UP000515146">
    <property type="component" value="Unplaced"/>
</dbReference>
<dbReference type="InterPro" id="IPR001202">
    <property type="entry name" value="WW_dom"/>
</dbReference>
<dbReference type="PROSITE" id="PS01179">
    <property type="entry name" value="PID"/>
    <property type="match status" value="2"/>
</dbReference>
<name>A0A6P6YAI0_DERPT</name>
<dbReference type="SUPFAM" id="SSF50729">
    <property type="entry name" value="PH domain-like"/>
    <property type="match status" value="2"/>
</dbReference>
<dbReference type="GO" id="GO:0005737">
    <property type="term" value="C:cytoplasm"/>
    <property type="evidence" value="ECO:0007669"/>
    <property type="project" value="TreeGrafter"/>
</dbReference>
<feature type="compositionally biased region" description="Low complexity" evidence="2">
    <location>
        <begin position="125"/>
        <end position="134"/>
    </location>
</feature>
<keyword evidence="5" id="KW-1185">Reference proteome</keyword>
<feature type="region of interest" description="Disordered" evidence="2">
    <location>
        <begin position="52"/>
        <end position="143"/>
    </location>
</feature>
<feature type="compositionally biased region" description="Basic and acidic residues" evidence="2">
    <location>
        <begin position="425"/>
        <end position="434"/>
    </location>
</feature>
<evidence type="ECO:0000259" key="4">
    <source>
        <dbReference type="PROSITE" id="PS50020"/>
    </source>
</evidence>
<feature type="compositionally biased region" description="Acidic residues" evidence="2">
    <location>
        <begin position="74"/>
        <end position="105"/>
    </location>
</feature>
<feature type="region of interest" description="Disordered" evidence="2">
    <location>
        <begin position="424"/>
        <end position="444"/>
    </location>
</feature>
<dbReference type="InterPro" id="IPR039576">
    <property type="entry name" value="APBB1/2/3"/>
</dbReference>
<feature type="region of interest" description="Disordered" evidence="2">
    <location>
        <begin position="207"/>
        <end position="236"/>
    </location>
</feature>
<feature type="compositionally biased region" description="Basic and acidic residues" evidence="2">
    <location>
        <begin position="114"/>
        <end position="124"/>
    </location>
</feature>
<dbReference type="RefSeq" id="XP_027201599.1">
    <property type="nucleotide sequence ID" value="XM_027345798.1"/>
</dbReference>
<feature type="domain" description="WW" evidence="4">
    <location>
        <begin position="136"/>
        <end position="168"/>
    </location>
</feature>